<proteinExistence type="predicted"/>
<dbReference type="Pfam" id="PF07228">
    <property type="entry name" value="SpoIIE"/>
    <property type="match status" value="1"/>
</dbReference>
<keyword evidence="4" id="KW-1185">Reference proteome</keyword>
<protein>
    <submittedName>
        <fullName evidence="3">PP2C family protein-serine/threonine phosphatase</fullName>
        <ecNumber evidence="3">3.1.3.16</ecNumber>
    </submittedName>
</protein>
<dbReference type="SUPFAM" id="SSF55781">
    <property type="entry name" value="GAF domain-like"/>
    <property type="match status" value="1"/>
</dbReference>
<dbReference type="Proteomes" id="UP001229952">
    <property type="component" value="Chromosome"/>
</dbReference>
<dbReference type="GO" id="GO:0004722">
    <property type="term" value="F:protein serine/threonine phosphatase activity"/>
    <property type="evidence" value="ECO:0007669"/>
    <property type="project" value="UniProtKB-EC"/>
</dbReference>
<evidence type="ECO:0000313" key="3">
    <source>
        <dbReference type="EMBL" id="WLQ44568.1"/>
    </source>
</evidence>
<reference evidence="3 4" key="1">
    <citation type="submission" date="2023-03" db="EMBL/GenBank/DDBJ databases">
        <title>Isolation and description of six Streptomyces strains from soil environments, able to metabolize different microbial glucans.</title>
        <authorList>
            <person name="Widen T."/>
            <person name="Larsbrink J."/>
        </authorList>
    </citation>
    <scope>NUCLEOTIDE SEQUENCE [LARGE SCALE GENOMIC DNA]</scope>
    <source>
        <strain evidence="3 4">Mut2</strain>
    </source>
</reference>
<dbReference type="SUPFAM" id="SSF81606">
    <property type="entry name" value="PP2C-like"/>
    <property type="match status" value="1"/>
</dbReference>
<dbReference type="PANTHER" id="PTHR43156:SF2">
    <property type="entry name" value="STAGE II SPORULATION PROTEIN E"/>
    <property type="match status" value="1"/>
</dbReference>
<dbReference type="RefSeq" id="WP_306091844.1">
    <property type="nucleotide sequence ID" value="NZ_CP120992.1"/>
</dbReference>
<organism evidence="3 4">
    <name type="scientific">Streptomyces laculatispora</name>
    <dbReference type="NCBI Taxonomy" id="887464"/>
    <lineage>
        <taxon>Bacteria</taxon>
        <taxon>Bacillati</taxon>
        <taxon>Actinomycetota</taxon>
        <taxon>Actinomycetes</taxon>
        <taxon>Kitasatosporales</taxon>
        <taxon>Streptomycetaceae</taxon>
        <taxon>Streptomyces</taxon>
    </lineage>
</organism>
<dbReference type="InterPro" id="IPR052016">
    <property type="entry name" value="Bact_Sigma-Reg"/>
</dbReference>
<keyword evidence="1 3" id="KW-0378">Hydrolase</keyword>
<dbReference type="EC" id="3.1.3.16" evidence="3"/>
<dbReference type="EMBL" id="CP120992">
    <property type="protein sequence ID" value="WLQ44568.1"/>
    <property type="molecule type" value="Genomic_DNA"/>
</dbReference>
<dbReference type="InterPro" id="IPR001932">
    <property type="entry name" value="PPM-type_phosphatase-like_dom"/>
</dbReference>
<sequence length="426" mass="46590">MNSAGMTRAGAWAELISASHLMPLEQLPDAVASCAARVGWPRVLIYLADLQQEQLYLLTARAGADPGHPDAQPSWSVEGTVAGRAFQLGRILPASSASQGEWWVPLLDGAERLGVLRVGFPGARVEMDEDLNVLAGLVALLLVSKREASDSYSQLVRRRKMKVAAEMEWQLMPPRTFATDRVLVSAIMEPAYQVSGDAFDYALADETLHLSIFDAMGHDTAAGLTVNLALAAARNRRRQGAELLQTAEGVGETLTEQFAGRRYATSLLAELHLPTGVLTWTNYGHHPPFVIRGNRAVVHMSCPPAPPMGTGLGLPGTLRRDQLEPGDRLLLYTDGITEARNQDGQEFGLDRLIDFLVRHHADGLPVPETLRRLIRHHLDYHNGRLNDDATVMLVEWHGPTPFRPQHLKALVGLPPSAENLSSAEHL</sequence>
<accession>A0ABY9ICF1</accession>
<gene>
    <name evidence="3" type="ORF">P8A22_34495</name>
</gene>
<feature type="domain" description="PPM-type phosphatase" evidence="2">
    <location>
        <begin position="179"/>
        <end position="396"/>
    </location>
</feature>
<evidence type="ECO:0000313" key="4">
    <source>
        <dbReference type="Proteomes" id="UP001229952"/>
    </source>
</evidence>
<evidence type="ECO:0000256" key="1">
    <source>
        <dbReference type="ARBA" id="ARBA00022801"/>
    </source>
</evidence>
<name>A0ABY9ICF1_9ACTN</name>
<evidence type="ECO:0000259" key="2">
    <source>
        <dbReference type="SMART" id="SM00331"/>
    </source>
</evidence>
<dbReference type="Gene3D" id="3.60.40.10">
    <property type="entry name" value="PPM-type phosphatase domain"/>
    <property type="match status" value="1"/>
</dbReference>
<dbReference type="InterPro" id="IPR036457">
    <property type="entry name" value="PPM-type-like_dom_sf"/>
</dbReference>
<dbReference type="SMART" id="SM00331">
    <property type="entry name" value="PP2C_SIG"/>
    <property type="match status" value="1"/>
</dbReference>
<dbReference type="PANTHER" id="PTHR43156">
    <property type="entry name" value="STAGE II SPORULATION PROTEIN E-RELATED"/>
    <property type="match status" value="1"/>
</dbReference>